<dbReference type="InterPro" id="IPR051915">
    <property type="entry name" value="Cellulose_Degrad_GH3"/>
</dbReference>
<sequence length="844" mass="87807">MPAHPYLDPAVPLDTRVADLLSRMTLREKAGQLNQRMYGWDAYRRTPGGGFALTEALYAETERFGGLGALYGLMRADAWSGVDHDNGPGAEDSAGLADLVQRHVLDRSRLGIPALFVEEVPHGLMALDGTVLPVNLAVGATWDPALYERAAAHAAAELRARGGHVALVSALDIARDPRWGRTEECYGEDPHLAARLTEALVRGMQGEIAEYFAADRAAVVLKHFAGQGATVGGRNSAESELGPRELHEIHLPAARAGVRAGAAALMAAYNEVDGLPCSGNRALLTGLLRDRWGFQGLVMADGLAVDRLARITGDTVSAGALALDAGVDLSLWDDGFTHLAEAVERGLVSETALDTAVTRVLRLKFRLGLFEHPYTGRAQGATGGVPEFPHTGRAPGLAAGASAFPNAGRVQGATGGAAEFPHAGRVPGLAAGASAFPNAGRVQGATGGAAEFPHAGRAPMPAAGASEQPPRAPRAPSPDAGRELSLGLARACVTLLQNRAGVLPVGPAVRRIAVLGPHAGTTAHQLGDYTAPQRPGTGASVLDGLRRLAPTGVEVRHARGCALTGDDRAGIPEAVAAAAASDLAVLVLGGSSARTPGTEFDANGAARTVVSEMTCGEGVDLAGLRLGEAQYALLDAVAATGTPTAVVLVQGRPHAVPEAVERADALLTAWYPGPWGGEAVAEVLLGITEPAGRLPVSVPRSAAQLPVYYNHKDTEYRSYADESAEPLFSFGHGLSYTTFEYGEPRLPGRDVVEVDVTNTGGRHGRTVVQVYVRRLRTPVWPRTLELCAFEGVTLAPGECRTVAVRLTAVSGAVEVRVAASAREALAATPLKTDQSFTAPDETPL</sequence>
<dbReference type="Gene3D" id="3.40.50.1700">
    <property type="entry name" value="Glycoside hydrolase family 3 C-terminal domain"/>
    <property type="match status" value="1"/>
</dbReference>
<dbReference type="InterPro" id="IPR036881">
    <property type="entry name" value="Glyco_hydro_3_C_sf"/>
</dbReference>
<dbReference type="InterPro" id="IPR036962">
    <property type="entry name" value="Glyco_hydro_3_N_sf"/>
</dbReference>
<feature type="region of interest" description="Disordered" evidence="2">
    <location>
        <begin position="381"/>
        <end position="400"/>
    </location>
</feature>
<evidence type="ECO:0000256" key="2">
    <source>
        <dbReference type="SAM" id="MobiDB-lite"/>
    </source>
</evidence>
<keyword evidence="5" id="KW-1185">Reference proteome</keyword>
<dbReference type="Proteomes" id="UP001595839">
    <property type="component" value="Unassembled WGS sequence"/>
</dbReference>
<dbReference type="Gene3D" id="2.60.40.10">
    <property type="entry name" value="Immunoglobulins"/>
    <property type="match status" value="1"/>
</dbReference>
<evidence type="ECO:0000313" key="5">
    <source>
        <dbReference type="Proteomes" id="UP001595839"/>
    </source>
</evidence>
<evidence type="ECO:0000256" key="1">
    <source>
        <dbReference type="ARBA" id="ARBA00022801"/>
    </source>
</evidence>
<proteinExistence type="predicted"/>
<dbReference type="PRINTS" id="PR00133">
    <property type="entry name" value="GLHYDRLASE3"/>
</dbReference>
<dbReference type="SUPFAM" id="SSF51445">
    <property type="entry name" value="(Trans)glycosidases"/>
    <property type="match status" value="1"/>
</dbReference>
<dbReference type="Pfam" id="PF14310">
    <property type="entry name" value="Fn3-like"/>
    <property type="match status" value="1"/>
</dbReference>
<organism evidence="4 5">
    <name type="scientific">Streptomyces vulcanius</name>
    <dbReference type="NCBI Taxonomy" id="1441876"/>
    <lineage>
        <taxon>Bacteria</taxon>
        <taxon>Bacillati</taxon>
        <taxon>Actinomycetota</taxon>
        <taxon>Actinomycetes</taxon>
        <taxon>Kitasatosporales</taxon>
        <taxon>Streptomycetaceae</taxon>
        <taxon>Streptomyces</taxon>
    </lineage>
</organism>
<dbReference type="Pfam" id="PF00933">
    <property type="entry name" value="Glyco_hydro_3"/>
    <property type="match status" value="1"/>
</dbReference>
<feature type="region of interest" description="Disordered" evidence="2">
    <location>
        <begin position="442"/>
        <end position="482"/>
    </location>
</feature>
<gene>
    <name evidence="4" type="ORF">ACFPIH_18760</name>
</gene>
<accession>A0ABV9ANU5</accession>
<comment type="caution">
    <text evidence="4">The sequence shown here is derived from an EMBL/GenBank/DDBJ whole genome shotgun (WGS) entry which is preliminary data.</text>
</comment>
<dbReference type="PANTHER" id="PTHR30620:SF123">
    <property type="entry name" value="BETA-XYLOSIDASE"/>
    <property type="match status" value="1"/>
</dbReference>
<dbReference type="InterPro" id="IPR002772">
    <property type="entry name" value="Glyco_hydro_3_C"/>
</dbReference>
<evidence type="ECO:0000259" key="3">
    <source>
        <dbReference type="SMART" id="SM01217"/>
    </source>
</evidence>
<reference evidence="5" key="1">
    <citation type="journal article" date="2019" name="Int. J. Syst. Evol. Microbiol.">
        <title>The Global Catalogue of Microorganisms (GCM) 10K type strain sequencing project: providing services to taxonomists for standard genome sequencing and annotation.</title>
        <authorList>
            <consortium name="The Broad Institute Genomics Platform"/>
            <consortium name="The Broad Institute Genome Sequencing Center for Infectious Disease"/>
            <person name="Wu L."/>
            <person name="Ma J."/>
        </authorList>
    </citation>
    <scope>NUCLEOTIDE SEQUENCE [LARGE SCALE GENOMIC DNA]</scope>
    <source>
        <strain evidence="5">CGMCC 4.7177</strain>
    </source>
</reference>
<name>A0ABV9ANU5_9ACTN</name>
<dbReference type="Pfam" id="PF01915">
    <property type="entry name" value="Glyco_hydro_3_C"/>
    <property type="match status" value="1"/>
</dbReference>
<dbReference type="EMBL" id="JBHSFK010000011">
    <property type="protein sequence ID" value="MFC4501548.1"/>
    <property type="molecule type" value="Genomic_DNA"/>
</dbReference>
<dbReference type="SUPFAM" id="SSF52279">
    <property type="entry name" value="Beta-D-glucan exohydrolase, C-terminal domain"/>
    <property type="match status" value="1"/>
</dbReference>
<dbReference type="InterPro" id="IPR013783">
    <property type="entry name" value="Ig-like_fold"/>
</dbReference>
<dbReference type="InterPro" id="IPR017853">
    <property type="entry name" value="GH"/>
</dbReference>
<keyword evidence="1 4" id="KW-0378">Hydrolase</keyword>
<dbReference type="InterPro" id="IPR026891">
    <property type="entry name" value="Fn3-like"/>
</dbReference>
<dbReference type="PANTHER" id="PTHR30620">
    <property type="entry name" value="PERIPLASMIC BETA-GLUCOSIDASE-RELATED"/>
    <property type="match status" value="1"/>
</dbReference>
<dbReference type="InterPro" id="IPR001764">
    <property type="entry name" value="Glyco_hydro_3_N"/>
</dbReference>
<dbReference type="SMART" id="SM01217">
    <property type="entry name" value="Fn3_like"/>
    <property type="match status" value="1"/>
</dbReference>
<protein>
    <submittedName>
        <fullName evidence="4">Glycoside hydrolase family 3 N-terminal domain-containing protein</fullName>
    </submittedName>
</protein>
<feature type="domain" description="Fibronectin type III-like" evidence="3">
    <location>
        <begin position="766"/>
        <end position="821"/>
    </location>
</feature>
<evidence type="ECO:0000313" key="4">
    <source>
        <dbReference type="EMBL" id="MFC4501548.1"/>
    </source>
</evidence>
<dbReference type="Gene3D" id="3.20.20.300">
    <property type="entry name" value="Glycoside hydrolase, family 3, N-terminal domain"/>
    <property type="match status" value="1"/>
</dbReference>
<dbReference type="RefSeq" id="WP_381163618.1">
    <property type="nucleotide sequence ID" value="NZ_JBHSFK010000011.1"/>
</dbReference>
<dbReference type="GO" id="GO:0016787">
    <property type="term" value="F:hydrolase activity"/>
    <property type="evidence" value="ECO:0007669"/>
    <property type="project" value="UniProtKB-KW"/>
</dbReference>